<sequence>MWLKAGLLVFRVGSRYSCLEFRLRVIKLYCDTCQKFLVDRLVEGSCPTPCCHYDSAQGDQCEKCGKLLNPTELVNPRCKVCANSPHICDTNHLFLQLPLLEGNVRDYISSMSVARSWSQNAIQATNVWLKEGLTLCSRVNLTRDKKRKQK</sequence>
<evidence type="ECO:0000256" key="1">
    <source>
        <dbReference type="ARBA" id="ARBA00022598"/>
    </source>
</evidence>
<comment type="caution">
    <text evidence="8">The sequence shown here is derived from an EMBL/GenBank/DDBJ whole genome shotgun (WGS) entry which is preliminary data.</text>
</comment>
<dbReference type="EC" id="6.1.1.10" evidence="8"/>
<reference evidence="8" key="1">
    <citation type="journal article" date="2017" name="Nature">
        <title>The sunflower genome provides insights into oil metabolism, flowering and Asterid evolution.</title>
        <authorList>
            <person name="Badouin H."/>
            <person name="Gouzy J."/>
            <person name="Grassa C.J."/>
            <person name="Murat F."/>
            <person name="Staton S.E."/>
            <person name="Cottret L."/>
            <person name="Lelandais-Briere C."/>
            <person name="Owens G.L."/>
            <person name="Carrere S."/>
            <person name="Mayjonade B."/>
            <person name="Legrand L."/>
            <person name="Gill N."/>
            <person name="Kane N.C."/>
            <person name="Bowers J.E."/>
            <person name="Hubner S."/>
            <person name="Bellec A."/>
            <person name="Berard A."/>
            <person name="Berges H."/>
            <person name="Blanchet N."/>
            <person name="Boniface M.C."/>
            <person name="Brunel D."/>
            <person name="Catrice O."/>
            <person name="Chaidir N."/>
            <person name="Claudel C."/>
            <person name="Donnadieu C."/>
            <person name="Faraut T."/>
            <person name="Fievet G."/>
            <person name="Helmstetter N."/>
            <person name="King M."/>
            <person name="Knapp S.J."/>
            <person name="Lai Z."/>
            <person name="Le Paslier M.C."/>
            <person name="Lippi Y."/>
            <person name="Lorenzon L."/>
            <person name="Mandel J.R."/>
            <person name="Marage G."/>
            <person name="Marchand G."/>
            <person name="Marquand E."/>
            <person name="Bret-Mestries E."/>
            <person name="Morien E."/>
            <person name="Nambeesan S."/>
            <person name="Nguyen T."/>
            <person name="Pegot-Espagnet P."/>
            <person name="Pouilly N."/>
            <person name="Raftis F."/>
            <person name="Sallet E."/>
            <person name="Schiex T."/>
            <person name="Thomas J."/>
            <person name="Vandecasteele C."/>
            <person name="Vares D."/>
            <person name="Vear F."/>
            <person name="Vautrin S."/>
            <person name="Crespi M."/>
            <person name="Mangin B."/>
            <person name="Burke J.M."/>
            <person name="Salse J."/>
            <person name="Munos S."/>
            <person name="Vincourt P."/>
            <person name="Rieseberg L.H."/>
            <person name="Langlade N.B."/>
        </authorList>
    </citation>
    <scope>NUCLEOTIDE SEQUENCE</scope>
    <source>
        <tissue evidence="8">Leaves</tissue>
    </source>
</reference>
<keyword evidence="1 8" id="KW-0436">Ligase</keyword>
<protein>
    <submittedName>
        <fullName evidence="8">Methionine--tRNA ligase</fullName>
        <ecNumber evidence="8">6.1.1.10</ecNumber>
    </submittedName>
</protein>
<evidence type="ECO:0000256" key="2">
    <source>
        <dbReference type="ARBA" id="ARBA00022741"/>
    </source>
</evidence>
<dbReference type="SUPFAM" id="SSF57770">
    <property type="entry name" value="Methionyl-tRNA synthetase (MetRS), Zn-domain"/>
    <property type="match status" value="1"/>
</dbReference>
<dbReference type="PANTHER" id="PTHR45765">
    <property type="entry name" value="METHIONINE--TRNA LIGASE"/>
    <property type="match status" value="1"/>
</dbReference>
<comment type="catalytic activity">
    <reaction evidence="6">
        <text>tRNA(Met) + L-methionine + ATP = L-methionyl-tRNA(Met) + AMP + diphosphate</text>
        <dbReference type="Rhea" id="RHEA:13481"/>
        <dbReference type="Rhea" id="RHEA-COMP:9667"/>
        <dbReference type="Rhea" id="RHEA-COMP:9698"/>
        <dbReference type="ChEBI" id="CHEBI:30616"/>
        <dbReference type="ChEBI" id="CHEBI:33019"/>
        <dbReference type="ChEBI" id="CHEBI:57844"/>
        <dbReference type="ChEBI" id="CHEBI:78442"/>
        <dbReference type="ChEBI" id="CHEBI:78530"/>
        <dbReference type="ChEBI" id="CHEBI:456215"/>
        <dbReference type="EC" id="6.1.1.10"/>
    </reaction>
</comment>
<dbReference type="PANTHER" id="PTHR45765:SF1">
    <property type="entry name" value="METHIONINE--TRNA LIGASE, CYTOPLASMIC"/>
    <property type="match status" value="1"/>
</dbReference>
<feature type="domain" description="Methionyl/Leucyl tRNA synthetase" evidence="7">
    <location>
        <begin position="27"/>
        <end position="134"/>
    </location>
</feature>
<dbReference type="InterPro" id="IPR029038">
    <property type="entry name" value="MetRS_Zn"/>
</dbReference>
<keyword evidence="9" id="KW-1185">Reference proteome</keyword>
<gene>
    <name evidence="8" type="ORF">HanXRQr2_Chr11g0499201</name>
</gene>
<proteinExistence type="predicted"/>
<evidence type="ECO:0000256" key="6">
    <source>
        <dbReference type="ARBA" id="ARBA00047364"/>
    </source>
</evidence>
<name>A0A9K3HQL4_HELAN</name>
<dbReference type="InterPro" id="IPR015413">
    <property type="entry name" value="Methionyl/Leucyl_tRNA_Synth"/>
</dbReference>
<dbReference type="Gene3D" id="2.170.220.10">
    <property type="match status" value="1"/>
</dbReference>
<evidence type="ECO:0000256" key="3">
    <source>
        <dbReference type="ARBA" id="ARBA00022840"/>
    </source>
</evidence>
<keyword evidence="2" id="KW-0547">Nucleotide-binding</keyword>
<dbReference type="Pfam" id="PF09334">
    <property type="entry name" value="tRNA-synt_1g"/>
    <property type="match status" value="1"/>
</dbReference>
<evidence type="ECO:0000313" key="8">
    <source>
        <dbReference type="EMBL" id="KAF5782711.1"/>
    </source>
</evidence>
<organism evidence="8 9">
    <name type="scientific">Helianthus annuus</name>
    <name type="common">Common sunflower</name>
    <dbReference type="NCBI Taxonomy" id="4232"/>
    <lineage>
        <taxon>Eukaryota</taxon>
        <taxon>Viridiplantae</taxon>
        <taxon>Streptophyta</taxon>
        <taxon>Embryophyta</taxon>
        <taxon>Tracheophyta</taxon>
        <taxon>Spermatophyta</taxon>
        <taxon>Magnoliopsida</taxon>
        <taxon>eudicotyledons</taxon>
        <taxon>Gunneridae</taxon>
        <taxon>Pentapetalae</taxon>
        <taxon>asterids</taxon>
        <taxon>campanulids</taxon>
        <taxon>Asterales</taxon>
        <taxon>Asteraceae</taxon>
        <taxon>Asteroideae</taxon>
        <taxon>Heliantheae alliance</taxon>
        <taxon>Heliantheae</taxon>
        <taxon>Helianthus</taxon>
    </lineage>
</organism>
<dbReference type="GO" id="GO:0006418">
    <property type="term" value="P:tRNA aminoacylation for protein translation"/>
    <property type="evidence" value="ECO:0007669"/>
    <property type="project" value="InterPro"/>
</dbReference>
<accession>A0A9K3HQL4</accession>
<evidence type="ECO:0000256" key="5">
    <source>
        <dbReference type="ARBA" id="ARBA00023146"/>
    </source>
</evidence>
<dbReference type="GO" id="GO:0005524">
    <property type="term" value="F:ATP binding"/>
    <property type="evidence" value="ECO:0007669"/>
    <property type="project" value="UniProtKB-KW"/>
</dbReference>
<dbReference type="AlphaFoldDB" id="A0A9K3HQL4"/>
<dbReference type="EMBL" id="MNCJ02000326">
    <property type="protein sequence ID" value="KAF5782711.1"/>
    <property type="molecule type" value="Genomic_DNA"/>
</dbReference>
<evidence type="ECO:0000313" key="9">
    <source>
        <dbReference type="Proteomes" id="UP000215914"/>
    </source>
</evidence>
<dbReference type="InterPro" id="IPR023458">
    <property type="entry name" value="Met-tRNA_ligase_1"/>
</dbReference>
<dbReference type="GO" id="GO:0004825">
    <property type="term" value="F:methionine-tRNA ligase activity"/>
    <property type="evidence" value="ECO:0007669"/>
    <property type="project" value="UniProtKB-EC"/>
</dbReference>
<dbReference type="Gramene" id="mRNA:HanXRQr2_Chr11g0499201">
    <property type="protein sequence ID" value="mRNA:HanXRQr2_Chr11g0499201"/>
    <property type="gene ID" value="HanXRQr2_Chr11g0499201"/>
</dbReference>
<reference evidence="8" key="2">
    <citation type="submission" date="2020-06" db="EMBL/GenBank/DDBJ databases">
        <title>Helianthus annuus Genome sequencing and assembly Release 2.</title>
        <authorList>
            <person name="Gouzy J."/>
            <person name="Langlade N."/>
            <person name="Munos S."/>
        </authorList>
    </citation>
    <scope>NUCLEOTIDE SEQUENCE</scope>
    <source>
        <tissue evidence="8">Leaves</tissue>
    </source>
</reference>
<keyword evidence="3" id="KW-0067">ATP-binding</keyword>
<evidence type="ECO:0000256" key="4">
    <source>
        <dbReference type="ARBA" id="ARBA00022917"/>
    </source>
</evidence>
<evidence type="ECO:0000259" key="7">
    <source>
        <dbReference type="Pfam" id="PF09334"/>
    </source>
</evidence>
<keyword evidence="4" id="KW-0648">Protein biosynthesis</keyword>
<keyword evidence="5" id="KW-0030">Aminoacyl-tRNA synthetase</keyword>
<dbReference type="Proteomes" id="UP000215914">
    <property type="component" value="Unassembled WGS sequence"/>
</dbReference>